<dbReference type="PANTHER" id="PTHR11014">
    <property type="entry name" value="PEPTIDASE M20 FAMILY MEMBER"/>
    <property type="match status" value="1"/>
</dbReference>
<protein>
    <submittedName>
        <fullName evidence="4">Amidohydrolase</fullName>
    </submittedName>
</protein>
<feature type="binding site" evidence="2">
    <location>
        <position position="205"/>
    </location>
    <ligand>
        <name>Mn(2+)</name>
        <dbReference type="ChEBI" id="CHEBI:29035"/>
        <label>2</label>
    </ligand>
</feature>
<accession>A0A940SAU0</accession>
<reference evidence="4" key="1">
    <citation type="submission" date="2021-03" db="EMBL/GenBank/DDBJ databases">
        <authorList>
            <person name="So Y."/>
        </authorList>
    </citation>
    <scope>NUCLEOTIDE SEQUENCE</scope>
    <source>
        <strain evidence="4">SG15</strain>
    </source>
</reference>
<dbReference type="SUPFAM" id="SSF55031">
    <property type="entry name" value="Bacterial exopeptidase dimerisation domain"/>
    <property type="match status" value="1"/>
</dbReference>
<dbReference type="Pfam" id="PF07687">
    <property type="entry name" value="M20_dimer"/>
    <property type="match status" value="1"/>
</dbReference>
<gene>
    <name evidence="4" type="ORF">J5Y10_27435</name>
</gene>
<organism evidence="4 5">
    <name type="scientific">Roseomonas indoligenes</name>
    <dbReference type="NCBI Taxonomy" id="2820811"/>
    <lineage>
        <taxon>Bacteria</taxon>
        <taxon>Pseudomonadati</taxon>
        <taxon>Pseudomonadota</taxon>
        <taxon>Alphaproteobacteria</taxon>
        <taxon>Acetobacterales</taxon>
        <taxon>Roseomonadaceae</taxon>
        <taxon>Roseomonas</taxon>
    </lineage>
</organism>
<evidence type="ECO:0000313" key="5">
    <source>
        <dbReference type="Proteomes" id="UP000677537"/>
    </source>
</evidence>
<comment type="caution">
    <text evidence="4">The sequence shown here is derived from an EMBL/GenBank/DDBJ whole genome shotgun (WGS) entry which is preliminary data.</text>
</comment>
<sequence>MAFFKRSHMRTLSAELVTPPDTPTGTSRRGFLAAACACCALPAFHSALAVTPGAGRPLHLKLDAAAQALEARMIGWRRDIHQNPELGNQETRTAGLVASHLRSLGYEVREQVAVTGVVATLRGGAGDGPVVALRADMDALPVAEEVDLPFASTARAQWGGVEVPVMHACGHDCHTAILMAVAEVLAAHRSELKGTVKLLFQPAEENLPAGEIGGAKRMLAEGAYSDPKPDVVFGLHMVSGLPVGTLGYCPGPAHASADEFRIVVNGRQTHGARPWTGVDPIVIGAQIITALQTIQSRQVNVDQPSVLTIGQFHGGARNNIIPDRAEMNGTLRTYDEARRAYMQRRVTEIAETIAKGMDGSATVHWERNGYPVTVNNPELTERMLPSLARVAGGDGLRMSPRSMAGDDFAYFAQDVPGLYFWVGIAPPGVDPASVPVNHSPRFRVDEAGMLLGLRASLHLVADFTRSGTIG</sequence>
<dbReference type="PANTHER" id="PTHR11014:SF63">
    <property type="entry name" value="METALLOPEPTIDASE, PUTATIVE (AFU_ORTHOLOGUE AFUA_6G09600)-RELATED"/>
    <property type="match status" value="1"/>
</dbReference>
<dbReference type="NCBIfam" id="TIGR01891">
    <property type="entry name" value="amidohydrolases"/>
    <property type="match status" value="1"/>
</dbReference>
<evidence type="ECO:0000313" key="4">
    <source>
        <dbReference type="EMBL" id="MBP0496542.1"/>
    </source>
</evidence>
<dbReference type="FunFam" id="3.30.70.360:FF:000001">
    <property type="entry name" value="N-acetyldiaminopimelate deacetylase"/>
    <property type="match status" value="1"/>
</dbReference>
<dbReference type="GO" id="GO:0046872">
    <property type="term" value="F:metal ion binding"/>
    <property type="evidence" value="ECO:0007669"/>
    <property type="project" value="UniProtKB-KW"/>
</dbReference>
<keyword evidence="2" id="KW-0479">Metal-binding</keyword>
<keyword evidence="5" id="KW-1185">Reference proteome</keyword>
<name>A0A940SAU0_9PROT</name>
<proteinExistence type="predicted"/>
<dbReference type="Gene3D" id="3.40.630.10">
    <property type="entry name" value="Zn peptidases"/>
    <property type="match status" value="1"/>
</dbReference>
<feature type="binding site" evidence="2">
    <location>
        <position position="169"/>
    </location>
    <ligand>
        <name>Mn(2+)</name>
        <dbReference type="ChEBI" id="CHEBI:29035"/>
        <label>2</label>
    </ligand>
</feature>
<comment type="cofactor">
    <cofactor evidence="2">
        <name>Mn(2+)</name>
        <dbReference type="ChEBI" id="CHEBI:29035"/>
    </cofactor>
    <text evidence="2">The Mn(2+) ion enhances activity.</text>
</comment>
<dbReference type="AlphaFoldDB" id="A0A940SAU0"/>
<dbReference type="Proteomes" id="UP000677537">
    <property type="component" value="Unassembled WGS sequence"/>
</dbReference>
<evidence type="ECO:0000256" key="1">
    <source>
        <dbReference type="ARBA" id="ARBA00022801"/>
    </source>
</evidence>
<dbReference type="InterPro" id="IPR002933">
    <property type="entry name" value="Peptidase_M20"/>
</dbReference>
<feature type="domain" description="Peptidase M20 dimerisation" evidence="3">
    <location>
        <begin position="254"/>
        <end position="355"/>
    </location>
</feature>
<dbReference type="InterPro" id="IPR017439">
    <property type="entry name" value="Amidohydrolase"/>
</dbReference>
<dbReference type="EMBL" id="JAGIZA010000047">
    <property type="protein sequence ID" value="MBP0496542.1"/>
    <property type="molecule type" value="Genomic_DNA"/>
</dbReference>
<dbReference type="RefSeq" id="WP_209377333.1">
    <property type="nucleotide sequence ID" value="NZ_JAGIZA010000047.1"/>
</dbReference>
<dbReference type="PIRSF" id="PIRSF005962">
    <property type="entry name" value="Pept_M20D_amidohydro"/>
    <property type="match status" value="1"/>
</dbReference>
<feature type="binding site" evidence="2">
    <location>
        <position position="171"/>
    </location>
    <ligand>
        <name>Mn(2+)</name>
        <dbReference type="ChEBI" id="CHEBI:29035"/>
        <label>2</label>
    </ligand>
</feature>
<dbReference type="Pfam" id="PF01546">
    <property type="entry name" value="Peptidase_M20"/>
    <property type="match status" value="1"/>
</dbReference>
<feature type="binding site" evidence="2">
    <location>
        <position position="236"/>
    </location>
    <ligand>
        <name>Mn(2+)</name>
        <dbReference type="ChEBI" id="CHEBI:29035"/>
        <label>2</label>
    </ligand>
</feature>
<dbReference type="SUPFAM" id="SSF53187">
    <property type="entry name" value="Zn-dependent exopeptidases"/>
    <property type="match status" value="1"/>
</dbReference>
<dbReference type="InterPro" id="IPR036264">
    <property type="entry name" value="Bact_exopeptidase_dim_dom"/>
</dbReference>
<evidence type="ECO:0000259" key="3">
    <source>
        <dbReference type="Pfam" id="PF07687"/>
    </source>
</evidence>
<dbReference type="GO" id="GO:0050118">
    <property type="term" value="F:N-acetyldiaminopimelate deacetylase activity"/>
    <property type="evidence" value="ECO:0007669"/>
    <property type="project" value="UniProtKB-ARBA"/>
</dbReference>
<dbReference type="GO" id="GO:0019877">
    <property type="term" value="P:diaminopimelate biosynthetic process"/>
    <property type="evidence" value="ECO:0007669"/>
    <property type="project" value="UniProtKB-ARBA"/>
</dbReference>
<dbReference type="Gene3D" id="3.30.70.360">
    <property type="match status" value="1"/>
</dbReference>
<feature type="binding site" evidence="2">
    <location>
        <position position="438"/>
    </location>
    <ligand>
        <name>Mn(2+)</name>
        <dbReference type="ChEBI" id="CHEBI:29035"/>
        <label>2</label>
    </ligand>
</feature>
<dbReference type="InterPro" id="IPR011650">
    <property type="entry name" value="Peptidase_M20_dimer"/>
</dbReference>
<keyword evidence="2" id="KW-0464">Manganese</keyword>
<keyword evidence="1" id="KW-0378">Hydrolase</keyword>
<evidence type="ECO:0000256" key="2">
    <source>
        <dbReference type="PIRSR" id="PIRSR005962-1"/>
    </source>
</evidence>